<evidence type="ECO:0000313" key="4">
    <source>
        <dbReference type="EMBL" id="MFD0751567.1"/>
    </source>
</evidence>
<dbReference type="RefSeq" id="WP_377101841.1">
    <property type="nucleotide sequence ID" value="NZ_JBHTHU010000020.1"/>
</dbReference>
<dbReference type="PANTHER" id="PTHR43514">
    <property type="entry name" value="ABC TRANSPORTER I FAMILY MEMBER 10"/>
    <property type="match status" value="1"/>
</dbReference>
<dbReference type="InterPro" id="IPR050334">
    <property type="entry name" value="Molybdenum_import_ModC"/>
</dbReference>
<sequence>MQPLFSITHATVRLFNNTVFADLNFTINKGEHWAIVGESGSGKSALLQTIAGNLNAAGGVLHYHFFEDHINQHPDQKGYITHHKLIAMVEPRHHFRNLSNTTEFYYQQRYNSSDSEDALTVSEYLKSVKPLTDSNTYWSFEKITSVLKLESLKEKQLIKLSNGEGKRLRIAAALMKNPVLLLLDSPLTGLDIETRQEFNNIIAEIAASGITIVMATAPNELPDIITHVAVLQNGTVNWQGPKNKFETNFAALPPNTSIDKNEIKALLNLTPAATYDVIVSMKNVTIKYGKNVVLDNINWEVRPGDKWALLGHNGAGKSTLLSLVNGDNPQAYANDIVLFDRKRGSGESIWDIKQKTGFVSPELHQYFPTDSSCLQVIESGYYDTLGLFRPSNPKRAETALRWMKALEIDKYARVLLKNIPASAQRLCLLARALIKNPPLLIFDEPCQGMDTHQVQHFKALVDTICSLSNVTLIYVTHYRHEIPDSVDKVLKLEKGKVV</sequence>
<keyword evidence="1" id="KW-0547">Nucleotide-binding</keyword>
<dbReference type="EMBL" id="JBHTHU010000020">
    <property type="protein sequence ID" value="MFD0751567.1"/>
    <property type="molecule type" value="Genomic_DNA"/>
</dbReference>
<name>A0ABW2YYI7_9SPHI</name>
<dbReference type="SUPFAM" id="SSF52540">
    <property type="entry name" value="P-loop containing nucleoside triphosphate hydrolases"/>
    <property type="match status" value="2"/>
</dbReference>
<dbReference type="Gene3D" id="3.40.50.300">
    <property type="entry name" value="P-loop containing nucleotide triphosphate hydrolases"/>
    <property type="match status" value="2"/>
</dbReference>
<accession>A0ABW2YYI7</accession>
<evidence type="ECO:0000313" key="5">
    <source>
        <dbReference type="Proteomes" id="UP001596958"/>
    </source>
</evidence>
<dbReference type="Proteomes" id="UP001596958">
    <property type="component" value="Unassembled WGS sequence"/>
</dbReference>
<proteinExistence type="predicted"/>
<dbReference type="GO" id="GO:0005524">
    <property type="term" value="F:ATP binding"/>
    <property type="evidence" value="ECO:0007669"/>
    <property type="project" value="UniProtKB-KW"/>
</dbReference>
<dbReference type="PANTHER" id="PTHR43514:SF4">
    <property type="entry name" value="ABC TRANSPORTER I FAMILY MEMBER 10"/>
    <property type="match status" value="1"/>
</dbReference>
<keyword evidence="2 4" id="KW-0067">ATP-binding</keyword>
<evidence type="ECO:0000256" key="2">
    <source>
        <dbReference type="ARBA" id="ARBA00022840"/>
    </source>
</evidence>
<dbReference type="SMART" id="SM00382">
    <property type="entry name" value="AAA"/>
    <property type="match status" value="2"/>
</dbReference>
<dbReference type="Pfam" id="PF00005">
    <property type="entry name" value="ABC_tran"/>
    <property type="match status" value="2"/>
</dbReference>
<protein>
    <submittedName>
        <fullName evidence="4">ATP-binding cassette domain-containing protein</fullName>
    </submittedName>
</protein>
<dbReference type="InterPro" id="IPR027417">
    <property type="entry name" value="P-loop_NTPase"/>
</dbReference>
<comment type="caution">
    <text evidence="4">The sequence shown here is derived from an EMBL/GenBank/DDBJ whole genome shotgun (WGS) entry which is preliminary data.</text>
</comment>
<keyword evidence="5" id="KW-1185">Reference proteome</keyword>
<dbReference type="InterPro" id="IPR003439">
    <property type="entry name" value="ABC_transporter-like_ATP-bd"/>
</dbReference>
<dbReference type="InterPro" id="IPR003593">
    <property type="entry name" value="AAA+_ATPase"/>
</dbReference>
<evidence type="ECO:0000256" key="1">
    <source>
        <dbReference type="ARBA" id="ARBA00022741"/>
    </source>
</evidence>
<feature type="domain" description="ABC transporter" evidence="3">
    <location>
        <begin position="5"/>
        <end position="258"/>
    </location>
</feature>
<organism evidence="4 5">
    <name type="scientific">Mucilaginibacter calamicampi</name>
    <dbReference type="NCBI Taxonomy" id="1302352"/>
    <lineage>
        <taxon>Bacteria</taxon>
        <taxon>Pseudomonadati</taxon>
        <taxon>Bacteroidota</taxon>
        <taxon>Sphingobacteriia</taxon>
        <taxon>Sphingobacteriales</taxon>
        <taxon>Sphingobacteriaceae</taxon>
        <taxon>Mucilaginibacter</taxon>
    </lineage>
</organism>
<dbReference type="PROSITE" id="PS50893">
    <property type="entry name" value="ABC_TRANSPORTER_2"/>
    <property type="match status" value="2"/>
</dbReference>
<evidence type="ECO:0000259" key="3">
    <source>
        <dbReference type="PROSITE" id="PS50893"/>
    </source>
</evidence>
<gene>
    <name evidence="4" type="ORF">ACFQZS_15550</name>
</gene>
<reference evidence="5" key="1">
    <citation type="journal article" date="2019" name="Int. J. Syst. Evol. Microbiol.">
        <title>The Global Catalogue of Microorganisms (GCM) 10K type strain sequencing project: providing services to taxonomists for standard genome sequencing and annotation.</title>
        <authorList>
            <consortium name="The Broad Institute Genomics Platform"/>
            <consortium name="The Broad Institute Genome Sequencing Center for Infectious Disease"/>
            <person name="Wu L."/>
            <person name="Ma J."/>
        </authorList>
    </citation>
    <scope>NUCLEOTIDE SEQUENCE [LARGE SCALE GENOMIC DNA]</scope>
    <source>
        <strain evidence="5">CCUG 63418</strain>
    </source>
</reference>
<feature type="domain" description="ABC transporter" evidence="3">
    <location>
        <begin position="279"/>
        <end position="498"/>
    </location>
</feature>